<proteinExistence type="predicted"/>
<reference evidence="3 4" key="1">
    <citation type="submission" date="2017-02" db="EMBL/GenBank/DDBJ databases">
        <authorList>
            <person name="Peterson S.W."/>
        </authorList>
    </citation>
    <scope>NUCLEOTIDE SEQUENCE [LARGE SCALE GENOMIC DNA]</scope>
    <source>
        <strain evidence="3 4">DSM 22899</strain>
    </source>
</reference>
<dbReference type="GO" id="GO:0016757">
    <property type="term" value="F:glycosyltransferase activity"/>
    <property type="evidence" value="ECO:0007669"/>
    <property type="project" value="InterPro"/>
</dbReference>
<accession>A0A1T4ZUN5</accession>
<evidence type="ECO:0000259" key="2">
    <source>
        <dbReference type="Pfam" id="PF13439"/>
    </source>
</evidence>
<gene>
    <name evidence="3" type="ORF">SAMN05660226_00087</name>
</gene>
<dbReference type="InterPro" id="IPR001296">
    <property type="entry name" value="Glyco_trans_1"/>
</dbReference>
<dbReference type="CDD" id="cd03811">
    <property type="entry name" value="GT4_GT28_WabH-like"/>
    <property type="match status" value="1"/>
</dbReference>
<dbReference type="Pfam" id="PF13439">
    <property type="entry name" value="Glyco_transf_4"/>
    <property type="match status" value="1"/>
</dbReference>
<feature type="domain" description="Glycosyltransferase subfamily 4-like N-terminal" evidence="2">
    <location>
        <begin position="13"/>
        <end position="171"/>
    </location>
</feature>
<dbReference type="Proteomes" id="UP000190541">
    <property type="component" value="Unassembled WGS sequence"/>
</dbReference>
<protein>
    <submittedName>
        <fullName evidence="3">Glycosyltransferase involved in cell wall bisynthesis</fullName>
    </submittedName>
</protein>
<organism evidence="3 4">
    <name type="scientific">Parapedobacter luteus</name>
    <dbReference type="NCBI Taxonomy" id="623280"/>
    <lineage>
        <taxon>Bacteria</taxon>
        <taxon>Pseudomonadati</taxon>
        <taxon>Bacteroidota</taxon>
        <taxon>Sphingobacteriia</taxon>
        <taxon>Sphingobacteriales</taxon>
        <taxon>Sphingobacteriaceae</taxon>
        <taxon>Parapedobacter</taxon>
    </lineage>
</organism>
<evidence type="ECO:0000313" key="4">
    <source>
        <dbReference type="Proteomes" id="UP000190541"/>
    </source>
</evidence>
<evidence type="ECO:0000313" key="3">
    <source>
        <dbReference type="EMBL" id="SKB26219.1"/>
    </source>
</evidence>
<evidence type="ECO:0000259" key="1">
    <source>
        <dbReference type="Pfam" id="PF00534"/>
    </source>
</evidence>
<dbReference type="OrthoDB" id="9811239at2"/>
<feature type="domain" description="Glycosyl transferase family 1" evidence="1">
    <location>
        <begin position="185"/>
        <end position="337"/>
    </location>
</feature>
<dbReference type="Pfam" id="PF00534">
    <property type="entry name" value="Glycos_transf_1"/>
    <property type="match status" value="1"/>
</dbReference>
<sequence length="362" mass="40967">MRKIGFFNSAKTWGGGEKWHYEAALYFACRGYSVFFFSQEGSVLQQKITEQPAISFVPFNVGNYSFLNRQKVQALKHTFQSLGIDTLLINLSSDLKLAGQAASKAGVKRIIYRRGSAIPIKNSFFNKYVFKHWVTDILANSEATKKTILQYNARLFPEHKIKVIYNPIDVESFVNTPFEPIYYKASGELVIANLGRLEEQKNQRFLMLLSVELDRRGIAHKIIVAGSGRLDRELKKLSNSLNVADNILFTGFIHNVKDVLMSCDIFLLPSLWEGFGYVLAEASLCRKAIVAFDISSNPELVLPDVSGFLVTKNDVKECAEKVCLLRNNPQLREKMGADGMLHIINTFEKNRIMATIEAYINE</sequence>
<name>A0A1T4ZUN5_9SPHI</name>
<dbReference type="SUPFAM" id="SSF53756">
    <property type="entry name" value="UDP-Glycosyltransferase/glycogen phosphorylase"/>
    <property type="match status" value="1"/>
</dbReference>
<dbReference type="EMBL" id="FUYS01000001">
    <property type="protein sequence ID" value="SKB26219.1"/>
    <property type="molecule type" value="Genomic_DNA"/>
</dbReference>
<dbReference type="AlphaFoldDB" id="A0A1T4ZUN5"/>
<dbReference type="InterPro" id="IPR028098">
    <property type="entry name" value="Glyco_trans_4-like_N"/>
</dbReference>
<dbReference type="RefSeq" id="WP_079714838.1">
    <property type="nucleotide sequence ID" value="NZ_FUYS01000001.1"/>
</dbReference>
<dbReference type="PANTHER" id="PTHR45947">
    <property type="entry name" value="SULFOQUINOVOSYL TRANSFERASE SQD2"/>
    <property type="match status" value="1"/>
</dbReference>
<keyword evidence="3" id="KW-0808">Transferase</keyword>
<dbReference type="STRING" id="623280.SAMN05660226_00087"/>
<dbReference type="Gene3D" id="3.40.50.2000">
    <property type="entry name" value="Glycogen Phosphorylase B"/>
    <property type="match status" value="2"/>
</dbReference>
<dbReference type="PANTHER" id="PTHR45947:SF3">
    <property type="entry name" value="SULFOQUINOVOSYL TRANSFERASE SQD2"/>
    <property type="match status" value="1"/>
</dbReference>
<dbReference type="InterPro" id="IPR050194">
    <property type="entry name" value="Glycosyltransferase_grp1"/>
</dbReference>
<keyword evidence="4" id="KW-1185">Reference proteome</keyword>